<dbReference type="AlphaFoldDB" id="A0A183I1X2"/>
<dbReference type="GO" id="GO:0016020">
    <property type="term" value="C:membrane"/>
    <property type="evidence" value="ECO:0007669"/>
    <property type="project" value="InterPro"/>
</dbReference>
<dbReference type="WBParaSite" id="OFLC_0001373501-mRNA-1">
    <property type="protein sequence ID" value="OFLC_0001373501-mRNA-1"/>
    <property type="gene ID" value="OFLC_0001373501"/>
</dbReference>
<accession>A0A183I1X2</accession>
<dbReference type="PANTHER" id="PTHR18945">
    <property type="entry name" value="NEUROTRANSMITTER GATED ION CHANNEL"/>
    <property type="match status" value="1"/>
</dbReference>
<dbReference type="SUPFAM" id="SSF63712">
    <property type="entry name" value="Nicotinic receptor ligand binding domain-like"/>
    <property type="match status" value="1"/>
</dbReference>
<feature type="transmembrane region" description="Helical" evidence="1">
    <location>
        <begin position="198"/>
        <end position="219"/>
    </location>
</feature>
<name>A0A183I1X2_9BILA</name>
<organism evidence="4">
    <name type="scientific">Onchocerca flexuosa</name>
    <dbReference type="NCBI Taxonomy" id="387005"/>
    <lineage>
        <taxon>Eukaryota</taxon>
        <taxon>Metazoa</taxon>
        <taxon>Ecdysozoa</taxon>
        <taxon>Nematoda</taxon>
        <taxon>Chromadorea</taxon>
        <taxon>Rhabditida</taxon>
        <taxon>Spirurina</taxon>
        <taxon>Spiruromorpha</taxon>
        <taxon>Filarioidea</taxon>
        <taxon>Onchocercidae</taxon>
        <taxon>Onchocerca</taxon>
    </lineage>
</organism>
<dbReference type="EMBL" id="UZAJ01040364">
    <property type="protein sequence ID" value="VDP14523.1"/>
    <property type="molecule type" value="Genomic_DNA"/>
</dbReference>
<evidence type="ECO:0000256" key="1">
    <source>
        <dbReference type="SAM" id="Phobius"/>
    </source>
</evidence>
<protein>
    <submittedName>
        <fullName evidence="4">Neur_chan_LBD domain-containing protein</fullName>
    </submittedName>
</protein>
<feature type="transmembrane region" description="Helical" evidence="1">
    <location>
        <begin position="166"/>
        <end position="186"/>
    </location>
</feature>
<evidence type="ECO:0000313" key="3">
    <source>
        <dbReference type="Proteomes" id="UP000267606"/>
    </source>
</evidence>
<reference evidence="2 3" key="2">
    <citation type="submission" date="2018-11" db="EMBL/GenBank/DDBJ databases">
        <authorList>
            <consortium name="Pathogen Informatics"/>
        </authorList>
    </citation>
    <scope>NUCLEOTIDE SEQUENCE [LARGE SCALE GENOMIC DNA]</scope>
</reference>
<keyword evidence="1" id="KW-1133">Transmembrane helix</keyword>
<dbReference type="InterPro" id="IPR036734">
    <property type="entry name" value="Neur_chan_lig-bd_sf"/>
</dbReference>
<feature type="transmembrane region" description="Helical" evidence="1">
    <location>
        <begin position="139"/>
        <end position="160"/>
    </location>
</feature>
<keyword evidence="3" id="KW-1185">Reference proteome</keyword>
<dbReference type="Proteomes" id="UP000267606">
    <property type="component" value="Unassembled WGS sequence"/>
</dbReference>
<proteinExistence type="predicted"/>
<evidence type="ECO:0000313" key="2">
    <source>
        <dbReference type="EMBL" id="VDP14523.1"/>
    </source>
</evidence>
<dbReference type="InterPro" id="IPR006201">
    <property type="entry name" value="Neur_channel"/>
</dbReference>
<keyword evidence="1" id="KW-0812">Transmembrane</keyword>
<gene>
    <name evidence="2" type="ORF">OFLC_LOCUS13734</name>
</gene>
<evidence type="ECO:0000313" key="4">
    <source>
        <dbReference type="WBParaSite" id="OFLC_0001373501-mRNA-1"/>
    </source>
</evidence>
<dbReference type="STRING" id="387005.A0A183I1X2"/>
<reference evidence="4" key="1">
    <citation type="submission" date="2016-06" db="UniProtKB">
        <authorList>
            <consortium name="WormBaseParasite"/>
        </authorList>
    </citation>
    <scope>IDENTIFICATION</scope>
</reference>
<dbReference type="GO" id="GO:0005230">
    <property type="term" value="F:extracellular ligand-gated monoatomic ion channel activity"/>
    <property type="evidence" value="ECO:0007669"/>
    <property type="project" value="InterPro"/>
</dbReference>
<dbReference type="Gene3D" id="2.70.170.10">
    <property type="entry name" value="Neurotransmitter-gated ion-channel ligand-binding domain"/>
    <property type="match status" value="1"/>
</dbReference>
<dbReference type="GO" id="GO:0004888">
    <property type="term" value="F:transmembrane signaling receptor activity"/>
    <property type="evidence" value="ECO:0007669"/>
    <property type="project" value="InterPro"/>
</dbReference>
<keyword evidence="1" id="KW-0472">Membrane</keyword>
<sequence length="271" mass="31473">MHLSVNQMEQTITLNGHIYMWSRIEIYPTFSIKIGCKFDYSAYPIDTQICALGIYTTDRMSQVQLSVYYNMQPTVLLGWGSQSNKKHISDWMIESVTMNVSYFNGGNYKTEKPTDIEELDVTWSILYTWLTLHRNASSFTLTLLLPALISYMFIIFSFFLPSPDSAIYILLANLFFIGVFLEDLTIMIPPAIGKLPKIVWFIGINLVLTMVAIFLHLWLRYLLKREDHVTRWYLHVLHVKRIIPKRWRTTLLDNIPSNSGIEENATNTGLQ</sequence>